<evidence type="ECO:0000313" key="2">
    <source>
        <dbReference type="EMBL" id="JAQ06060.1"/>
    </source>
</evidence>
<feature type="non-terminal residue" evidence="2">
    <location>
        <position position="1"/>
    </location>
</feature>
<reference evidence="2" key="1">
    <citation type="journal article" date="2016" name="Gigascience">
        <title>De novo construction of an expanded transcriptome assembly for the western tarnished plant bug, Lygus hesperus.</title>
        <authorList>
            <person name="Tassone E.E."/>
            <person name="Geib S.M."/>
            <person name="Hall B."/>
            <person name="Fabrick J.A."/>
            <person name="Brent C.S."/>
            <person name="Hull J.J."/>
        </authorList>
    </citation>
    <scope>NUCLEOTIDE SEQUENCE</scope>
</reference>
<accession>A0A146LHW2</accession>
<name>A0A146LHW2_LYGHE</name>
<organism evidence="2">
    <name type="scientific">Lygus hesperus</name>
    <name type="common">Western plant bug</name>
    <dbReference type="NCBI Taxonomy" id="30085"/>
    <lineage>
        <taxon>Eukaryota</taxon>
        <taxon>Metazoa</taxon>
        <taxon>Ecdysozoa</taxon>
        <taxon>Arthropoda</taxon>
        <taxon>Hexapoda</taxon>
        <taxon>Insecta</taxon>
        <taxon>Pterygota</taxon>
        <taxon>Neoptera</taxon>
        <taxon>Paraneoptera</taxon>
        <taxon>Hemiptera</taxon>
        <taxon>Heteroptera</taxon>
        <taxon>Panheteroptera</taxon>
        <taxon>Cimicomorpha</taxon>
        <taxon>Miridae</taxon>
        <taxon>Mirini</taxon>
        <taxon>Lygus</taxon>
    </lineage>
</organism>
<protein>
    <submittedName>
        <fullName evidence="2">Uncharacterized protein</fullName>
    </submittedName>
</protein>
<dbReference type="EMBL" id="GDHC01012569">
    <property type="protein sequence ID" value="JAQ06060.1"/>
    <property type="molecule type" value="Transcribed_RNA"/>
</dbReference>
<dbReference type="AlphaFoldDB" id="A0A146LHW2"/>
<proteinExistence type="predicted"/>
<evidence type="ECO:0000256" key="1">
    <source>
        <dbReference type="SAM" id="MobiDB-lite"/>
    </source>
</evidence>
<feature type="region of interest" description="Disordered" evidence="1">
    <location>
        <begin position="1"/>
        <end position="25"/>
    </location>
</feature>
<gene>
    <name evidence="2" type="ORF">g.51191</name>
</gene>
<sequence length="113" mass="12497">DVYLSDDGSGRYKRFESSSSSSSIPTVPQLQTYNYLQTHPHVLSVTDLDALILLALQLDFHSVTTVSSTMLKVSMHAQSLVYHSMWRPSAVYLTQVPVGNYSCSAVSVVQSLR</sequence>